<evidence type="ECO:0000313" key="6">
    <source>
        <dbReference type="EMBL" id="CAJ0576393.1"/>
    </source>
</evidence>
<evidence type="ECO:0000256" key="5">
    <source>
        <dbReference type="RuleBase" id="RU000461"/>
    </source>
</evidence>
<proteinExistence type="inferred from homology"/>
<keyword evidence="4 5" id="KW-0479">Metal-binding</keyword>
<dbReference type="GO" id="GO:0016705">
    <property type="term" value="F:oxidoreductase activity, acting on paired donors, with incorporation or reduction of molecular oxygen"/>
    <property type="evidence" value="ECO:0007669"/>
    <property type="project" value="InterPro"/>
</dbReference>
<dbReference type="GO" id="GO:0004497">
    <property type="term" value="F:monooxygenase activity"/>
    <property type="evidence" value="ECO:0007669"/>
    <property type="project" value="UniProtKB-KW"/>
</dbReference>
<evidence type="ECO:0000256" key="2">
    <source>
        <dbReference type="ARBA" id="ARBA00010617"/>
    </source>
</evidence>
<keyword evidence="4 5" id="KW-0408">Iron</keyword>
<keyword evidence="3 5" id="KW-0503">Monooxygenase</keyword>
<gene>
    <name evidence="6" type="ORF">MSPICULIGERA_LOCUS14687</name>
</gene>
<dbReference type="GO" id="GO:0005506">
    <property type="term" value="F:iron ion binding"/>
    <property type="evidence" value="ECO:0007669"/>
    <property type="project" value="InterPro"/>
</dbReference>
<feature type="binding site" description="axial binding residue" evidence="4">
    <location>
        <position position="192"/>
    </location>
    <ligand>
        <name>heme</name>
        <dbReference type="ChEBI" id="CHEBI:30413"/>
    </ligand>
    <ligandPart>
        <name>Fe</name>
        <dbReference type="ChEBI" id="CHEBI:18248"/>
    </ligandPart>
</feature>
<keyword evidence="4 5" id="KW-0349">Heme</keyword>
<dbReference type="SUPFAM" id="SSF48264">
    <property type="entry name" value="Cytochrome P450"/>
    <property type="match status" value="1"/>
</dbReference>
<comment type="similarity">
    <text evidence="2 5">Belongs to the cytochrome P450 family.</text>
</comment>
<dbReference type="Gene3D" id="1.10.630.10">
    <property type="entry name" value="Cytochrome P450"/>
    <property type="match status" value="1"/>
</dbReference>
<feature type="non-terminal residue" evidence="6">
    <location>
        <position position="1"/>
    </location>
</feature>
<dbReference type="InterPro" id="IPR017972">
    <property type="entry name" value="Cyt_P450_CS"/>
</dbReference>
<comment type="cofactor">
    <cofactor evidence="1 4">
        <name>heme</name>
        <dbReference type="ChEBI" id="CHEBI:30413"/>
    </cofactor>
</comment>
<keyword evidence="7" id="KW-1185">Reference proteome</keyword>
<name>A0AA36G8E8_9BILA</name>
<dbReference type="EMBL" id="CATQJA010002644">
    <property type="protein sequence ID" value="CAJ0576393.1"/>
    <property type="molecule type" value="Genomic_DNA"/>
</dbReference>
<dbReference type="PROSITE" id="PS00086">
    <property type="entry name" value="CYTOCHROME_P450"/>
    <property type="match status" value="1"/>
</dbReference>
<keyword evidence="5" id="KW-0560">Oxidoreductase</keyword>
<evidence type="ECO:0000256" key="3">
    <source>
        <dbReference type="ARBA" id="ARBA00023033"/>
    </source>
</evidence>
<dbReference type="Pfam" id="PF00067">
    <property type="entry name" value="p450"/>
    <property type="match status" value="1"/>
</dbReference>
<dbReference type="GO" id="GO:0020037">
    <property type="term" value="F:heme binding"/>
    <property type="evidence" value="ECO:0007669"/>
    <property type="project" value="InterPro"/>
</dbReference>
<dbReference type="PRINTS" id="PR00385">
    <property type="entry name" value="P450"/>
</dbReference>
<dbReference type="InterPro" id="IPR050121">
    <property type="entry name" value="Cytochrome_P450_monoxygenase"/>
</dbReference>
<protein>
    <recommendedName>
        <fullName evidence="8">Cytochrome P450</fullName>
    </recommendedName>
</protein>
<organism evidence="6 7">
    <name type="scientific">Mesorhabditis spiculigera</name>
    <dbReference type="NCBI Taxonomy" id="96644"/>
    <lineage>
        <taxon>Eukaryota</taxon>
        <taxon>Metazoa</taxon>
        <taxon>Ecdysozoa</taxon>
        <taxon>Nematoda</taxon>
        <taxon>Chromadorea</taxon>
        <taxon>Rhabditida</taxon>
        <taxon>Rhabditina</taxon>
        <taxon>Rhabditomorpha</taxon>
        <taxon>Rhabditoidea</taxon>
        <taxon>Rhabditidae</taxon>
        <taxon>Mesorhabditinae</taxon>
        <taxon>Mesorhabditis</taxon>
    </lineage>
</organism>
<sequence length="245" mass="27246">MSIVDREVAATSGMYNRCTSGNDGHPTGPVMSVTSEVTRKLTEDEVIAQCFVFLVAGFDTTANTLAYVSHFLAQNRDVQDRVREEIDSVCTTEEVTHEQLSELKFMDCVTKEGLRLHPLATVALTRLAESDCELAGIKIDKGTIIQIDAYTLGRSKEIWGDDAEEFVPERWMNATSEQKMAYLPFGSGPRMCIGNRLAYNEEKMALVQLLRKYELCPCRGATNIELRGAITVTPLSVDLLIKNRA</sequence>
<dbReference type="InterPro" id="IPR001128">
    <property type="entry name" value="Cyt_P450"/>
</dbReference>
<reference evidence="6" key="1">
    <citation type="submission" date="2023-06" db="EMBL/GenBank/DDBJ databases">
        <authorList>
            <person name="Delattre M."/>
        </authorList>
    </citation>
    <scope>NUCLEOTIDE SEQUENCE</scope>
    <source>
        <strain evidence="6">AF72</strain>
    </source>
</reference>
<dbReference type="Proteomes" id="UP001177023">
    <property type="component" value="Unassembled WGS sequence"/>
</dbReference>
<dbReference type="PANTHER" id="PTHR24305:SF166">
    <property type="entry name" value="CYTOCHROME P450 12A4, MITOCHONDRIAL-RELATED"/>
    <property type="match status" value="1"/>
</dbReference>
<dbReference type="PANTHER" id="PTHR24305">
    <property type="entry name" value="CYTOCHROME P450"/>
    <property type="match status" value="1"/>
</dbReference>
<dbReference type="InterPro" id="IPR036396">
    <property type="entry name" value="Cyt_P450_sf"/>
</dbReference>
<evidence type="ECO:0000256" key="1">
    <source>
        <dbReference type="ARBA" id="ARBA00001971"/>
    </source>
</evidence>
<comment type="caution">
    <text evidence="6">The sequence shown here is derived from an EMBL/GenBank/DDBJ whole genome shotgun (WGS) entry which is preliminary data.</text>
</comment>
<evidence type="ECO:0008006" key="8">
    <source>
        <dbReference type="Google" id="ProtNLM"/>
    </source>
</evidence>
<dbReference type="PRINTS" id="PR00463">
    <property type="entry name" value="EP450I"/>
</dbReference>
<evidence type="ECO:0000313" key="7">
    <source>
        <dbReference type="Proteomes" id="UP001177023"/>
    </source>
</evidence>
<evidence type="ECO:0000256" key="4">
    <source>
        <dbReference type="PIRSR" id="PIRSR602401-1"/>
    </source>
</evidence>
<dbReference type="InterPro" id="IPR002401">
    <property type="entry name" value="Cyt_P450_E_grp-I"/>
</dbReference>
<dbReference type="AlphaFoldDB" id="A0AA36G8E8"/>
<accession>A0AA36G8E8</accession>